<name>A0AAP6XJ92_9CORY</name>
<sequence length="238" mass="26752">MEKEAVEFLQQALDLALDVLPVASIRDVRYNAESNTDEDRVVGSFQLPLVYGSGQSDQGVSKSDYSAIYQVFIEYELAIGSGEQYLAVDRSKFEIRVRTSPGIRFEYERGYTSAPTAHIHSSGISGLLSVALMANFEGTKAKDRRKGDLQALHFPVGGRRFRPSLEDFLYFVVRECGFRGKPGWESKLLQSREGWLDKQLRAAVRDHPAEAAEALRDLGYNVEPPSGGDVEKRRKRTW</sequence>
<dbReference type="EMBL" id="JAAUVV010000005">
    <property type="protein sequence ID" value="NJJ03516.1"/>
    <property type="molecule type" value="Genomic_DNA"/>
</dbReference>
<proteinExistence type="predicted"/>
<evidence type="ECO:0000313" key="2">
    <source>
        <dbReference type="EMBL" id="NJJ03516.1"/>
    </source>
</evidence>
<reference evidence="2 3" key="1">
    <citation type="submission" date="2020-03" db="EMBL/GenBank/DDBJ databases">
        <title>Draft genome sequences of bacterial isolates from the female urobiome.</title>
        <authorList>
            <person name="Miller-Ensminger T."/>
            <person name="Wolfe A.J."/>
            <person name="Putonti C."/>
        </authorList>
    </citation>
    <scope>NUCLEOTIDE SEQUENCE [LARGE SCALE GENOMIC DNA]</scope>
    <source>
        <strain evidence="2 3">UMB8490</strain>
    </source>
</reference>
<comment type="caution">
    <text evidence="2">The sequence shown here is derived from an EMBL/GenBank/DDBJ whole genome shotgun (WGS) entry which is preliminary data.</text>
</comment>
<feature type="region of interest" description="Disordered" evidence="1">
    <location>
        <begin position="218"/>
        <end position="238"/>
    </location>
</feature>
<dbReference type="Proteomes" id="UP000591626">
    <property type="component" value="Unassembled WGS sequence"/>
</dbReference>
<dbReference type="AlphaFoldDB" id="A0AAP6XJ92"/>
<gene>
    <name evidence="2" type="ORF">HC138_03925</name>
</gene>
<protein>
    <submittedName>
        <fullName evidence="2">Uncharacterized protein</fullName>
    </submittedName>
</protein>
<evidence type="ECO:0000313" key="3">
    <source>
        <dbReference type="Proteomes" id="UP000591626"/>
    </source>
</evidence>
<organism evidence="2 3">
    <name type="scientific">Corynebacterium coyleae</name>
    <dbReference type="NCBI Taxonomy" id="53374"/>
    <lineage>
        <taxon>Bacteria</taxon>
        <taxon>Bacillati</taxon>
        <taxon>Actinomycetota</taxon>
        <taxon>Actinomycetes</taxon>
        <taxon>Mycobacteriales</taxon>
        <taxon>Corynebacteriaceae</taxon>
        <taxon>Corynebacterium</taxon>
    </lineage>
</organism>
<evidence type="ECO:0000256" key="1">
    <source>
        <dbReference type="SAM" id="MobiDB-lite"/>
    </source>
</evidence>
<dbReference type="RefSeq" id="WP_070449897.1">
    <property type="nucleotide sequence ID" value="NZ_JAAUVV010000005.1"/>
</dbReference>
<accession>A0AAP6XJ92</accession>